<keyword evidence="3" id="KW-1185">Reference proteome</keyword>
<dbReference type="InterPro" id="IPR009319">
    <property type="entry name" value="Phage_A118_VSP1"/>
</dbReference>
<reference evidence="3" key="1">
    <citation type="journal article" date="2019" name="Int. J. Syst. Evol. Microbiol.">
        <title>The Global Catalogue of Microorganisms (GCM) 10K type strain sequencing project: providing services to taxonomists for standard genome sequencing and annotation.</title>
        <authorList>
            <consortium name="The Broad Institute Genomics Platform"/>
            <consortium name="The Broad Institute Genome Sequencing Center for Infectious Disease"/>
            <person name="Wu L."/>
            <person name="Ma J."/>
        </authorList>
    </citation>
    <scope>NUCLEOTIDE SEQUENCE [LARGE SCALE GENOMIC DNA]</scope>
    <source>
        <strain evidence="3">JCM 30742</strain>
    </source>
</reference>
<evidence type="ECO:0000256" key="1">
    <source>
        <dbReference type="SAM" id="MobiDB-lite"/>
    </source>
</evidence>
<name>A0ABP7DIY7_9MICC</name>
<protein>
    <recommendedName>
        <fullName evidence="4">Minor capsid protein</fullName>
    </recommendedName>
</protein>
<evidence type="ECO:0008006" key="4">
    <source>
        <dbReference type="Google" id="ProtNLM"/>
    </source>
</evidence>
<organism evidence="2 3">
    <name type="scientific">Arthrobacter ginkgonis</name>
    <dbReference type="NCBI Taxonomy" id="1630594"/>
    <lineage>
        <taxon>Bacteria</taxon>
        <taxon>Bacillati</taxon>
        <taxon>Actinomycetota</taxon>
        <taxon>Actinomycetes</taxon>
        <taxon>Micrococcales</taxon>
        <taxon>Micrococcaceae</taxon>
        <taxon>Arthrobacter</taxon>
    </lineage>
</organism>
<feature type="compositionally biased region" description="Basic and acidic residues" evidence="1">
    <location>
        <begin position="284"/>
        <end position="304"/>
    </location>
</feature>
<comment type="caution">
    <text evidence="2">The sequence shown here is derived from an EMBL/GenBank/DDBJ whole genome shotgun (WGS) entry which is preliminary data.</text>
</comment>
<sequence length="363" mass="39586">MAIRPDDAAILAKDMRELFAEAEALLLQKLAAALAKGVDKPEWAEQKLLATQVMLRSLDGVLEDLARGVPGAAARAVAMAYNRGVATAGTDLTSAGMAFGAFDGTPNTGAVAAITQDVVGRLDPMRFQIKRAIADLYQQVVTQTAAQVTTGVLTRREASRMVLNRLAKQGITGFVDKSGRRWEMGAYAEQAVRTASMNASLQGHVDKMYDLGVDTMIVSDAPEECKICRPWEGRVLSISGHTRGTLKDGRVVKGSLAEAKGDGLFHNNCRHSLSIYLPGITKGPGRDTADPAGQELRDQQRGYERAVREGKRKLIIAEQIGGKQSDGYRQERQKLTSLQAEFKDWRDANDRKDLGYRTNLRAR</sequence>
<evidence type="ECO:0000313" key="3">
    <source>
        <dbReference type="Proteomes" id="UP001500752"/>
    </source>
</evidence>
<evidence type="ECO:0000313" key="2">
    <source>
        <dbReference type="EMBL" id="GAA3705439.1"/>
    </source>
</evidence>
<gene>
    <name evidence="2" type="ORF">GCM10023081_46840</name>
</gene>
<dbReference type="EMBL" id="BAABEO010000045">
    <property type="protein sequence ID" value="GAA3705439.1"/>
    <property type="molecule type" value="Genomic_DNA"/>
</dbReference>
<dbReference type="Proteomes" id="UP001500752">
    <property type="component" value="Unassembled WGS sequence"/>
</dbReference>
<proteinExistence type="predicted"/>
<dbReference type="Pfam" id="PF06152">
    <property type="entry name" value="Phage_min_cap2"/>
    <property type="match status" value="1"/>
</dbReference>
<dbReference type="RefSeq" id="WP_345154848.1">
    <property type="nucleotide sequence ID" value="NZ_BAABEO010000045.1"/>
</dbReference>
<accession>A0ABP7DIY7</accession>
<feature type="region of interest" description="Disordered" evidence="1">
    <location>
        <begin position="282"/>
        <end position="304"/>
    </location>
</feature>